<sequence>MNPNDRPVIALTGATGFLGRSTLDEALRAGYHVRALTRSAQESVEHVTWVRGELRDTGSLSELTRGAEAIVHVAGVVNAPDAAGFEIGNVTGTLNLIETAVIKGIARFVYVSSLSAREPQLSAYGASKARAEKLVMASPLDWTIVRPPAIYGPRDKEMFELFRAARWGVVPVPRHGRASMIHVEDLARLLVALVTARGEGVTGCTLEPDDGKPEGWEHGEMARAIGIAVGKRIWAPGLSRGALMAVAKADHFLRGDKAKMTSDRAAYFSHPDWVVGAHARVPEAIWQPRIATTDGLRATAEWYMAEGWL</sequence>
<proteinExistence type="predicted"/>
<gene>
    <name evidence="2" type="ORF">ACFFF8_11285</name>
</gene>
<dbReference type="EMBL" id="JBHLTM010000041">
    <property type="protein sequence ID" value="MFC0685181.1"/>
    <property type="molecule type" value="Genomic_DNA"/>
</dbReference>
<dbReference type="Gene3D" id="3.40.50.720">
    <property type="entry name" value="NAD(P)-binding Rossmann-like Domain"/>
    <property type="match status" value="1"/>
</dbReference>
<dbReference type="RefSeq" id="WP_267223723.1">
    <property type="nucleotide sequence ID" value="NZ_JAPCWC010000027.1"/>
</dbReference>
<dbReference type="PANTHER" id="PTHR12126:SF11">
    <property type="entry name" value="NADH DEHYDROGENASE [UBIQUINONE] 1 ALPHA SUBCOMPLEX SUBUNIT 9, MITOCHONDRIAL"/>
    <property type="match status" value="1"/>
</dbReference>
<dbReference type="Pfam" id="PF13460">
    <property type="entry name" value="NAD_binding_10"/>
    <property type="match status" value="1"/>
</dbReference>
<dbReference type="InterPro" id="IPR016040">
    <property type="entry name" value="NAD(P)-bd_dom"/>
</dbReference>
<evidence type="ECO:0000259" key="1">
    <source>
        <dbReference type="Pfam" id="PF13460"/>
    </source>
</evidence>
<name>A0ABV6S7K6_9SPHN</name>
<protein>
    <submittedName>
        <fullName evidence="2">NAD-dependent epimerase/dehydratase family protein</fullName>
    </submittedName>
</protein>
<dbReference type="Proteomes" id="UP001589858">
    <property type="component" value="Unassembled WGS sequence"/>
</dbReference>
<dbReference type="SUPFAM" id="SSF51735">
    <property type="entry name" value="NAD(P)-binding Rossmann-fold domains"/>
    <property type="match status" value="1"/>
</dbReference>
<reference evidence="2 3" key="1">
    <citation type="submission" date="2024-09" db="EMBL/GenBank/DDBJ databases">
        <authorList>
            <person name="Sun Q."/>
            <person name="Mori K."/>
        </authorList>
    </citation>
    <scope>NUCLEOTIDE SEQUENCE [LARGE SCALE GENOMIC DNA]</scope>
    <source>
        <strain evidence="2 3">CICC 11035S</strain>
    </source>
</reference>
<accession>A0ABV6S7K6</accession>
<feature type="domain" description="NAD(P)-binding" evidence="1">
    <location>
        <begin position="13"/>
        <end position="195"/>
    </location>
</feature>
<dbReference type="InterPro" id="IPR051207">
    <property type="entry name" value="ComplexI_NDUFA9_subunit"/>
</dbReference>
<evidence type="ECO:0000313" key="2">
    <source>
        <dbReference type="EMBL" id="MFC0685181.1"/>
    </source>
</evidence>
<comment type="caution">
    <text evidence="2">The sequence shown here is derived from an EMBL/GenBank/DDBJ whole genome shotgun (WGS) entry which is preliminary data.</text>
</comment>
<dbReference type="InterPro" id="IPR036291">
    <property type="entry name" value="NAD(P)-bd_dom_sf"/>
</dbReference>
<evidence type="ECO:0000313" key="3">
    <source>
        <dbReference type="Proteomes" id="UP001589858"/>
    </source>
</evidence>
<dbReference type="PANTHER" id="PTHR12126">
    <property type="entry name" value="NADH-UBIQUINONE OXIDOREDUCTASE 39 KDA SUBUNIT-RELATED"/>
    <property type="match status" value="1"/>
</dbReference>
<organism evidence="2 3">
    <name type="scientific">Novosphingobium clariflavum</name>
    <dbReference type="NCBI Taxonomy" id="2029884"/>
    <lineage>
        <taxon>Bacteria</taxon>
        <taxon>Pseudomonadati</taxon>
        <taxon>Pseudomonadota</taxon>
        <taxon>Alphaproteobacteria</taxon>
        <taxon>Sphingomonadales</taxon>
        <taxon>Sphingomonadaceae</taxon>
        <taxon>Novosphingobium</taxon>
    </lineage>
</organism>
<keyword evidence="3" id="KW-1185">Reference proteome</keyword>